<comment type="subcellular location">
    <subcellularLocation>
        <location evidence="2">Secreted</location>
    </subcellularLocation>
</comment>
<evidence type="ECO:0000259" key="13">
    <source>
        <dbReference type="Pfam" id="PF25850"/>
    </source>
</evidence>
<evidence type="ECO:0000256" key="6">
    <source>
        <dbReference type="ARBA" id="ARBA00022837"/>
    </source>
</evidence>
<dbReference type="GO" id="GO:0016837">
    <property type="term" value="F:carbon-oxygen lyase activity, acting on polysaccharides"/>
    <property type="evidence" value="ECO:0007669"/>
    <property type="project" value="TreeGrafter"/>
</dbReference>
<evidence type="ECO:0000256" key="8">
    <source>
        <dbReference type="ARBA" id="ARBA00038263"/>
    </source>
</evidence>
<keyword evidence="5 10" id="KW-0732">Signal</keyword>
<feature type="chain" id="PRO_5037566303" evidence="10">
    <location>
        <begin position="28"/>
        <end position="1331"/>
    </location>
</feature>
<keyword evidence="4" id="KW-0479">Metal-binding</keyword>
<keyword evidence="6" id="KW-0106">Calcium</keyword>
<dbReference type="RefSeq" id="WP_213124376.1">
    <property type="nucleotide sequence ID" value="NZ_JAGYPG010000002.1"/>
</dbReference>
<dbReference type="InterPro" id="IPR052052">
    <property type="entry name" value="Polysaccharide_Lyase_9"/>
</dbReference>
<organism evidence="14 15">
    <name type="scientific">Lederbergia citri</name>
    <dbReference type="NCBI Taxonomy" id="2833580"/>
    <lineage>
        <taxon>Bacteria</taxon>
        <taxon>Bacillati</taxon>
        <taxon>Bacillota</taxon>
        <taxon>Bacilli</taxon>
        <taxon>Bacillales</taxon>
        <taxon>Bacillaceae</taxon>
        <taxon>Lederbergia</taxon>
    </lineage>
</organism>
<comment type="similarity">
    <text evidence="8">Belongs to the polysaccharide lyase 9 family.</text>
</comment>
<protein>
    <submittedName>
        <fullName evidence="14">Bacterial Ig-like domain-containing protein</fullName>
    </submittedName>
</protein>
<dbReference type="GO" id="GO:0005576">
    <property type="term" value="C:extracellular region"/>
    <property type="evidence" value="ECO:0007669"/>
    <property type="project" value="UniProtKB-SubCell"/>
</dbReference>
<feature type="signal peptide" evidence="10">
    <location>
        <begin position="1"/>
        <end position="27"/>
    </location>
</feature>
<evidence type="ECO:0000256" key="2">
    <source>
        <dbReference type="ARBA" id="ARBA00004613"/>
    </source>
</evidence>
<dbReference type="Pfam" id="PF07523">
    <property type="entry name" value="Big_3"/>
    <property type="match status" value="4"/>
</dbReference>
<evidence type="ECO:0000313" key="15">
    <source>
        <dbReference type="Proteomes" id="UP000681414"/>
    </source>
</evidence>
<name>A0A942TC95_9BACI</name>
<evidence type="ECO:0000256" key="10">
    <source>
        <dbReference type="SAM" id="SignalP"/>
    </source>
</evidence>
<dbReference type="SUPFAM" id="SSF51126">
    <property type="entry name" value="Pectin lyase-like"/>
    <property type="match status" value="1"/>
</dbReference>
<dbReference type="Gene3D" id="2.60.40.3630">
    <property type="match status" value="4"/>
</dbReference>
<dbReference type="Gene3D" id="2.160.20.10">
    <property type="entry name" value="Single-stranded right-handed beta-helix, Pectin lyase-like"/>
    <property type="match status" value="1"/>
</dbReference>
<evidence type="ECO:0000259" key="11">
    <source>
        <dbReference type="Pfam" id="PF07523"/>
    </source>
</evidence>
<evidence type="ECO:0000256" key="4">
    <source>
        <dbReference type="ARBA" id="ARBA00022723"/>
    </source>
</evidence>
<feature type="domain" description="Pectate disaccharide-lyase-like N-terminal" evidence="12">
    <location>
        <begin position="50"/>
        <end position="121"/>
    </location>
</feature>
<dbReference type="InterPro" id="IPR022038">
    <property type="entry name" value="Ig-like_bact"/>
</dbReference>
<sequence>MKKCKKLLSLFMVFLLLIPHFHLNVKAESEWTFRAFGSNTNKTNNPEPIIQDDGAIQIKALGGKISSTVDGLSFYYQALPANANFELRATAKAESFGANNQVSFGLMLRDEVGEHWSSSGHESNYVAVGAIDQEIKGFYKQEVQTKLPPFDPTIPSAGDEYDFSIKKSGDTYVVSVNGEVSKPFTLDNIFQDEFYAGIYAARDTIVTFHNVSLDVDNRIVKSLNVDSSKMKTEYLQGEELDLTGLQVSAEYLDGTTEMLDETDYIVTGFDSSTMGPNTITIHYNGITAQLELTIVSLKVTNLFIKYLPAKTDYYIGDYLDSEGLVVMAEYNDGYQVAKLEKDQYEVSVAGEKVSEEGYAFKTAGTIPVSIISTETPDQTTSFKVNVNNAELTNLEVRKAPAKMKYFLGEELNLTGMNVYAHYNDGSEVRLMKNEYKVSGFDSESIGENELTVSHKGKTTTFSVEVIEKEISGLEVTDYPKTTYLVGEEFDTSGLVVSKVYTNSERVPLEETDYILDTSQFNSKSTGTYTISIVPADDTLKSISFQVTVREENIPEWKQIRFGQSSSNARNYIEKLEDGAIKLVAEEGGGKVTGDHDGITFYYTELDAKEDNFVLSGDIKVIEYAKTPYDGQESFGIMARDAIGPANDSGVFASNIAAIGGFSGGTREDNGTQLFVRTGVLNSDGEGSQGIQKRMLKNERPNASNTAENYRLTLAKTNSGFIGKLNNEAEEIIFEPDILDVQDGKMYIGFFTARLATIEVRNIEFSVTSAKTDPPRVLPPSEPIMPEIEILSLDKTSDTKYSFMVRANVGGTIIIKENQKMVAENTEIKSGQILELMTELPANKNTNFSITFLPDDTQLLTDYSKIIRNFTVVNKTFKEDGDIYIEPNGTASGDGSKEHPLDLDTAIDFVMKGQKIIVQEGHYVRKSPLEIKKYNDGTKEDMKYLIADPDAKTRPLIDFDKKSEGVIHNGSYWHVEGIDFARSAGNTKGYTIGGSHNEIVNISTFENGDTGLQISRTDDDPDKSKWPSHNLIINSISFDNRDPSENNADGFAAKLTSGEGNIFRGTIAFNNIDDGWDLYTKVGTGAIGAVTIENSIAFNNGRLSNGYEGSGDKNGFKLGGEGIHVPHVIRNSIAFGNGAYGFTSNSNPGVIAENNISFNNDGANLSFTTYNHIPTDFTIDGFASIRTSGKVKDSYPQASISDKNYFFNGTESINGEGEILPTAILDSLNQIFNYDEEGNIVSVKRDVNGNIQWGDLWDTFERVIEPKVNLEKLIKEANSIKNKGMYTGTSYAALQKAINNAEKAIKKIKAKEDLRVEINKLQAAIDDLEKRK</sequence>
<feature type="domain" description="Pectate disaccharide-lyase-like central Ig-like" evidence="13">
    <location>
        <begin position="788"/>
        <end position="871"/>
    </location>
</feature>
<feature type="domain" description="Ig-like" evidence="11">
    <location>
        <begin position="478"/>
        <end position="548"/>
    </location>
</feature>
<evidence type="ECO:0000256" key="9">
    <source>
        <dbReference type="SAM" id="Coils"/>
    </source>
</evidence>
<keyword evidence="7" id="KW-0456">Lyase</keyword>
<feature type="domain" description="Ig-like" evidence="11">
    <location>
        <begin position="229"/>
        <end position="293"/>
    </location>
</feature>
<evidence type="ECO:0000256" key="5">
    <source>
        <dbReference type="ARBA" id="ARBA00022729"/>
    </source>
</evidence>
<dbReference type="InterPro" id="IPR011050">
    <property type="entry name" value="Pectin_lyase_fold/virulence"/>
</dbReference>
<dbReference type="Proteomes" id="UP000681414">
    <property type="component" value="Unassembled WGS sequence"/>
</dbReference>
<dbReference type="PANTHER" id="PTHR40088">
    <property type="entry name" value="PECTATE LYASE (EUROFUNG)"/>
    <property type="match status" value="1"/>
</dbReference>
<dbReference type="InterPro" id="IPR012334">
    <property type="entry name" value="Pectin_lyas_fold"/>
</dbReference>
<accession>A0A942TC95</accession>
<feature type="coiled-coil region" evidence="9">
    <location>
        <begin position="1290"/>
        <end position="1330"/>
    </location>
</feature>
<evidence type="ECO:0000259" key="12">
    <source>
        <dbReference type="Pfam" id="PF25849"/>
    </source>
</evidence>
<evidence type="ECO:0000313" key="14">
    <source>
        <dbReference type="EMBL" id="MBS4195135.1"/>
    </source>
</evidence>
<keyword evidence="15" id="KW-1185">Reference proteome</keyword>
<dbReference type="Gene3D" id="1.20.1270.90">
    <property type="entry name" value="AF1782-like"/>
    <property type="match status" value="1"/>
</dbReference>
<evidence type="ECO:0000256" key="1">
    <source>
        <dbReference type="ARBA" id="ARBA00001913"/>
    </source>
</evidence>
<gene>
    <name evidence="14" type="ORF">KHA97_08705</name>
</gene>
<reference evidence="14 15" key="1">
    <citation type="submission" date="2021-05" db="EMBL/GenBank/DDBJ databases">
        <title>Novel Bacillus species.</title>
        <authorList>
            <person name="Liu G."/>
        </authorList>
    </citation>
    <scope>NUCLEOTIDE SEQUENCE [LARGE SCALE GENOMIC DNA]</scope>
    <source>
        <strain evidence="15">FJAT-49780</strain>
    </source>
</reference>
<dbReference type="PANTHER" id="PTHR40088:SF1">
    <property type="entry name" value="PECTATE LYASE PEL9"/>
    <property type="match status" value="1"/>
</dbReference>
<comment type="cofactor">
    <cofactor evidence="1">
        <name>Ca(2+)</name>
        <dbReference type="ChEBI" id="CHEBI:29108"/>
    </cofactor>
</comment>
<dbReference type="InterPro" id="IPR058953">
    <property type="entry name" value="PelX-like_N"/>
</dbReference>
<evidence type="ECO:0000256" key="3">
    <source>
        <dbReference type="ARBA" id="ARBA00022525"/>
    </source>
</evidence>
<keyword evidence="9" id="KW-0175">Coiled coil</keyword>
<feature type="domain" description="Pectate disaccharide-lyase-like N-terminal" evidence="12">
    <location>
        <begin position="580"/>
        <end position="768"/>
    </location>
</feature>
<dbReference type="Pfam" id="PF25849">
    <property type="entry name" value="PelX_N"/>
    <property type="match status" value="2"/>
</dbReference>
<proteinExistence type="inferred from homology"/>
<evidence type="ECO:0000256" key="7">
    <source>
        <dbReference type="ARBA" id="ARBA00023239"/>
    </source>
</evidence>
<dbReference type="InterPro" id="IPR058863">
    <property type="entry name" value="PelX-like_Ig"/>
</dbReference>
<feature type="domain" description="Ig-like" evidence="11">
    <location>
        <begin position="400"/>
        <end position="465"/>
    </location>
</feature>
<comment type="caution">
    <text evidence="14">The sequence shown here is derived from an EMBL/GenBank/DDBJ whole genome shotgun (WGS) entry which is preliminary data.</text>
</comment>
<dbReference type="GO" id="GO:0046872">
    <property type="term" value="F:metal ion binding"/>
    <property type="evidence" value="ECO:0007669"/>
    <property type="project" value="UniProtKB-KW"/>
</dbReference>
<dbReference type="EMBL" id="JAGYPG010000002">
    <property type="protein sequence ID" value="MBS4195135.1"/>
    <property type="molecule type" value="Genomic_DNA"/>
</dbReference>
<feature type="domain" description="Ig-like" evidence="11">
    <location>
        <begin position="308"/>
        <end position="386"/>
    </location>
</feature>
<dbReference type="Pfam" id="PF25850">
    <property type="entry name" value="PelX_Ig"/>
    <property type="match status" value="1"/>
</dbReference>
<keyword evidence="3" id="KW-0964">Secreted</keyword>